<protein>
    <recommendedName>
        <fullName evidence="11">Major facilitator superfamily (MFS) profile domain-containing protein</fullName>
    </recommendedName>
</protein>
<proteinExistence type="inferred from homology"/>
<keyword evidence="4 8" id="KW-0812">Transmembrane</keyword>
<dbReference type="Gene3D" id="1.20.1250.20">
    <property type="entry name" value="MFS general substrate transporter like domains"/>
    <property type="match status" value="1"/>
</dbReference>
<feature type="transmembrane region" description="Helical" evidence="8">
    <location>
        <begin position="141"/>
        <end position="161"/>
    </location>
</feature>
<feature type="transmembrane region" description="Helical" evidence="8">
    <location>
        <begin position="318"/>
        <end position="340"/>
    </location>
</feature>
<accession>A0A6H0XW38</accession>
<evidence type="ECO:0000256" key="6">
    <source>
        <dbReference type="ARBA" id="ARBA00023136"/>
    </source>
</evidence>
<evidence type="ECO:0000256" key="1">
    <source>
        <dbReference type="ARBA" id="ARBA00004141"/>
    </source>
</evidence>
<dbReference type="Proteomes" id="UP000503462">
    <property type="component" value="Chromosome 3"/>
</dbReference>
<keyword evidence="3" id="KW-0813">Transport</keyword>
<dbReference type="InterPro" id="IPR036259">
    <property type="entry name" value="MFS_trans_sf"/>
</dbReference>
<dbReference type="AlphaFoldDB" id="A0A6H0XW38"/>
<gene>
    <name evidence="9" type="ORF">AMS68_004413</name>
</gene>
<feature type="transmembrane region" description="Helical" evidence="8">
    <location>
        <begin position="436"/>
        <end position="460"/>
    </location>
</feature>
<reference evidence="9 10" key="1">
    <citation type="journal article" date="2016" name="Sci. Rep.">
        <title>Peltaster fructicola genome reveals evolution from an invasive phytopathogen to an ectophytic parasite.</title>
        <authorList>
            <person name="Xu C."/>
            <person name="Chen H."/>
            <person name="Gleason M.L."/>
            <person name="Xu J.R."/>
            <person name="Liu H."/>
            <person name="Zhang R."/>
            <person name="Sun G."/>
        </authorList>
    </citation>
    <scope>NUCLEOTIDE SEQUENCE [LARGE SCALE GENOMIC DNA]</scope>
    <source>
        <strain evidence="9 10">LNHT1506</strain>
    </source>
</reference>
<feature type="transmembrane region" description="Helical" evidence="8">
    <location>
        <begin position="61"/>
        <end position="81"/>
    </location>
</feature>
<evidence type="ECO:0000256" key="7">
    <source>
        <dbReference type="SAM" id="MobiDB-lite"/>
    </source>
</evidence>
<feature type="transmembrane region" description="Helical" evidence="8">
    <location>
        <begin position="114"/>
        <end position="134"/>
    </location>
</feature>
<sequence length="525" mass="57020">MALFERRSSMEAFDQWRGQSPTGSERRKLSFNPIADYVPPRAEEETVPAFEVSATKRMVQVAIAVVYCLLAAGPVFGFAALKPVLVQQGVYQYLCTGDELEHGVCYGQEVRLNLMFTLAAVSTNLCALPVGTILDRYGPRIASLVGTFFLALGAMSMAFAQDLPFDAYIPGYLFLAIGGPFVFIPAFQLSNTFSKYSGSILALLTGAFDTSSAVFLVYRLLYQGSDGSFTPKKFFLIYLVVPAAILLAQIFVMPSQSYKSVGELVTEETETNATETTTLLGSKAGDDQNKQGKQHAQTSGVYGALHGRTAAQQILTPWFILIALFTVLQMLRINYFVATIRTQYTALLHDSKAASQINDVFDVALPLGGVIAIPFIGLVLDHTSTPFVLLLLVVIATAIGAFGIIAQQWAAYANIALFVVYRPLYYTAVSDYSAKVFGFATFGKVYGLIICLAGICNLAQAGLDALTHTTFHDDPVPVNVVLLSTALAVGIAMVGYVWRKSMTLNRDQLEEEAEESPETNMPTLS</sequence>
<evidence type="ECO:0000313" key="9">
    <source>
        <dbReference type="EMBL" id="QIW98895.1"/>
    </source>
</evidence>
<keyword evidence="10" id="KW-1185">Reference proteome</keyword>
<dbReference type="OrthoDB" id="330047at2759"/>
<feature type="region of interest" description="Disordered" evidence="7">
    <location>
        <begin position="272"/>
        <end position="293"/>
    </location>
</feature>
<evidence type="ECO:0000256" key="5">
    <source>
        <dbReference type="ARBA" id="ARBA00022989"/>
    </source>
</evidence>
<evidence type="ECO:0000256" key="2">
    <source>
        <dbReference type="ARBA" id="ARBA00006595"/>
    </source>
</evidence>
<keyword evidence="6 8" id="KW-0472">Membrane</keyword>
<feature type="transmembrane region" description="Helical" evidence="8">
    <location>
        <begin position="234"/>
        <end position="252"/>
    </location>
</feature>
<evidence type="ECO:0000313" key="10">
    <source>
        <dbReference type="Proteomes" id="UP000503462"/>
    </source>
</evidence>
<feature type="transmembrane region" description="Helical" evidence="8">
    <location>
        <begin position="480"/>
        <end position="498"/>
    </location>
</feature>
<feature type="transmembrane region" description="Helical" evidence="8">
    <location>
        <begin position="387"/>
        <end position="405"/>
    </location>
</feature>
<name>A0A6H0XW38_9PEZI</name>
<evidence type="ECO:0000256" key="3">
    <source>
        <dbReference type="ARBA" id="ARBA00022448"/>
    </source>
</evidence>
<dbReference type="GO" id="GO:0000329">
    <property type="term" value="C:fungal-type vacuole membrane"/>
    <property type="evidence" value="ECO:0007669"/>
    <property type="project" value="TreeGrafter"/>
</dbReference>
<evidence type="ECO:0000256" key="4">
    <source>
        <dbReference type="ARBA" id="ARBA00022692"/>
    </source>
</evidence>
<keyword evidence="5 8" id="KW-1133">Transmembrane helix</keyword>
<feature type="transmembrane region" description="Helical" evidence="8">
    <location>
        <begin position="360"/>
        <end position="380"/>
    </location>
</feature>
<evidence type="ECO:0000256" key="8">
    <source>
        <dbReference type="SAM" id="Phobius"/>
    </source>
</evidence>
<feature type="transmembrane region" description="Helical" evidence="8">
    <location>
        <begin position="411"/>
        <end position="429"/>
    </location>
</feature>
<feature type="transmembrane region" description="Helical" evidence="8">
    <location>
        <begin position="167"/>
        <end position="187"/>
    </location>
</feature>
<dbReference type="PANTHER" id="PTHR20772:SF2">
    <property type="entry name" value="PROTEIN FMP42"/>
    <property type="match status" value="1"/>
</dbReference>
<evidence type="ECO:0008006" key="11">
    <source>
        <dbReference type="Google" id="ProtNLM"/>
    </source>
</evidence>
<dbReference type="SUPFAM" id="SSF103473">
    <property type="entry name" value="MFS general substrate transporter"/>
    <property type="match status" value="1"/>
</dbReference>
<organism evidence="9 10">
    <name type="scientific">Peltaster fructicola</name>
    <dbReference type="NCBI Taxonomy" id="286661"/>
    <lineage>
        <taxon>Eukaryota</taxon>
        <taxon>Fungi</taxon>
        <taxon>Dikarya</taxon>
        <taxon>Ascomycota</taxon>
        <taxon>Pezizomycotina</taxon>
        <taxon>Dothideomycetes</taxon>
        <taxon>Dothideomycetes incertae sedis</taxon>
        <taxon>Peltaster</taxon>
    </lineage>
</organism>
<comment type="similarity">
    <text evidence="2">Belongs to the SLC43A transporter (TC 2.A.1.44) family.</text>
</comment>
<feature type="transmembrane region" description="Helical" evidence="8">
    <location>
        <begin position="199"/>
        <end position="222"/>
    </location>
</feature>
<dbReference type="PANTHER" id="PTHR20772">
    <property type="entry name" value="PROTEIN FMP42"/>
    <property type="match status" value="1"/>
</dbReference>
<dbReference type="EMBL" id="CP051141">
    <property type="protein sequence ID" value="QIW98895.1"/>
    <property type="molecule type" value="Genomic_DNA"/>
</dbReference>
<dbReference type="InterPro" id="IPR052599">
    <property type="entry name" value="SLC43A_AATransporter"/>
</dbReference>
<comment type="subcellular location">
    <subcellularLocation>
        <location evidence="1">Membrane</location>
        <topology evidence="1">Multi-pass membrane protein</topology>
    </subcellularLocation>
</comment>